<name>A0A835SL31_CHLIN</name>
<dbReference type="Gene3D" id="1.20.1530.20">
    <property type="match status" value="1"/>
</dbReference>
<feature type="transmembrane region" description="Helical" evidence="1">
    <location>
        <begin position="100"/>
        <end position="126"/>
    </location>
</feature>
<evidence type="ECO:0000313" key="2">
    <source>
        <dbReference type="EMBL" id="KAG2422360.1"/>
    </source>
</evidence>
<keyword evidence="1" id="KW-0812">Transmembrane</keyword>
<proteinExistence type="predicted"/>
<protein>
    <submittedName>
        <fullName evidence="2">Uncharacterized protein</fullName>
    </submittedName>
</protein>
<feature type="transmembrane region" description="Helical" evidence="1">
    <location>
        <begin position="66"/>
        <end position="88"/>
    </location>
</feature>
<accession>A0A835SL31</accession>
<feature type="transmembrane region" description="Helical" evidence="1">
    <location>
        <begin position="37"/>
        <end position="59"/>
    </location>
</feature>
<gene>
    <name evidence="2" type="ORF">HXX76_016085</name>
</gene>
<dbReference type="AlphaFoldDB" id="A0A835SL31"/>
<comment type="caution">
    <text evidence="2">The sequence shown here is derived from an EMBL/GenBank/DDBJ whole genome shotgun (WGS) entry which is preliminary data.</text>
</comment>
<dbReference type="Proteomes" id="UP000650467">
    <property type="component" value="Unassembled WGS sequence"/>
</dbReference>
<keyword evidence="1" id="KW-1133">Transmembrane helix</keyword>
<organism evidence="2 3">
    <name type="scientific">Chlamydomonas incerta</name>
    <dbReference type="NCBI Taxonomy" id="51695"/>
    <lineage>
        <taxon>Eukaryota</taxon>
        <taxon>Viridiplantae</taxon>
        <taxon>Chlorophyta</taxon>
        <taxon>core chlorophytes</taxon>
        <taxon>Chlorophyceae</taxon>
        <taxon>CS clade</taxon>
        <taxon>Chlamydomonadales</taxon>
        <taxon>Chlamydomonadaceae</taxon>
        <taxon>Chlamydomonas</taxon>
    </lineage>
</organism>
<evidence type="ECO:0000256" key="1">
    <source>
        <dbReference type="SAM" id="Phobius"/>
    </source>
</evidence>
<dbReference type="OrthoDB" id="10560249at2759"/>
<evidence type="ECO:0000313" key="3">
    <source>
        <dbReference type="Proteomes" id="UP000650467"/>
    </source>
</evidence>
<sequence length="136" mass="14228">MCSGVVLDRMTSRKAAITLGFTAGAMAKFGMASADTMVVLLAVKVGLLPLLMVGCGLAVGLGPQYVTALTLLTLCPAAATSFVLAMQYGRGVELVSLTNILGNIFLCPLIIIWLKILTALGIEYVLHDDIATITIK</sequence>
<dbReference type="InterPro" id="IPR038770">
    <property type="entry name" value="Na+/solute_symporter_sf"/>
</dbReference>
<keyword evidence="3" id="KW-1185">Reference proteome</keyword>
<reference evidence="2" key="1">
    <citation type="journal article" date="2020" name="bioRxiv">
        <title>Comparative genomics of Chlamydomonas.</title>
        <authorList>
            <person name="Craig R.J."/>
            <person name="Hasan A.R."/>
            <person name="Ness R.W."/>
            <person name="Keightley P.D."/>
        </authorList>
    </citation>
    <scope>NUCLEOTIDE SEQUENCE</scope>
    <source>
        <strain evidence="2">SAG 7.73</strain>
    </source>
</reference>
<dbReference type="EMBL" id="JAEHOC010000111">
    <property type="protein sequence ID" value="KAG2422360.1"/>
    <property type="molecule type" value="Genomic_DNA"/>
</dbReference>
<keyword evidence="1" id="KW-0472">Membrane</keyword>